<organism evidence="2 3">
    <name type="scientific">Microbispora cellulosiformans</name>
    <dbReference type="NCBI Taxonomy" id="2614688"/>
    <lineage>
        <taxon>Bacteria</taxon>
        <taxon>Bacillati</taxon>
        <taxon>Actinomycetota</taxon>
        <taxon>Actinomycetes</taxon>
        <taxon>Streptosporangiales</taxon>
        <taxon>Streptosporangiaceae</taxon>
        <taxon>Microbispora</taxon>
    </lineage>
</organism>
<name>A0A5J5K811_9ACTN</name>
<proteinExistence type="predicted"/>
<comment type="caution">
    <text evidence="2">The sequence shown here is derived from an EMBL/GenBank/DDBJ whole genome shotgun (WGS) entry which is preliminary data.</text>
</comment>
<dbReference type="AlphaFoldDB" id="A0A5J5K811"/>
<dbReference type="InterPro" id="IPR020109">
    <property type="entry name" value="Holin_r1t"/>
</dbReference>
<dbReference type="Proteomes" id="UP000327011">
    <property type="component" value="Unassembled WGS sequence"/>
</dbReference>
<evidence type="ECO:0000313" key="2">
    <source>
        <dbReference type="EMBL" id="KAA9379593.1"/>
    </source>
</evidence>
<keyword evidence="3" id="KW-1185">Reference proteome</keyword>
<reference evidence="2 3" key="1">
    <citation type="submission" date="2019-09" db="EMBL/GenBank/DDBJ databases">
        <title>Screening of Novel Bioactive Compounds from Soil-Associated.</title>
        <authorList>
            <person name="Gong X."/>
        </authorList>
    </citation>
    <scope>NUCLEOTIDE SEQUENCE [LARGE SCALE GENOMIC DNA]</scope>
    <source>
        <strain evidence="2 3">Gxj-6</strain>
    </source>
</reference>
<evidence type="ECO:0000256" key="1">
    <source>
        <dbReference type="SAM" id="MobiDB-lite"/>
    </source>
</evidence>
<gene>
    <name evidence="2" type="ORF">F5972_08020</name>
</gene>
<dbReference type="EMBL" id="VYTZ01000003">
    <property type="protein sequence ID" value="KAA9379593.1"/>
    <property type="molecule type" value="Genomic_DNA"/>
</dbReference>
<evidence type="ECO:0000313" key="3">
    <source>
        <dbReference type="Proteomes" id="UP000327011"/>
    </source>
</evidence>
<accession>A0A5J5K811</accession>
<dbReference type="Pfam" id="PF16945">
    <property type="entry name" value="Phage_r1t_holin"/>
    <property type="match status" value="1"/>
</dbReference>
<feature type="region of interest" description="Disordered" evidence="1">
    <location>
        <begin position="1"/>
        <end position="25"/>
    </location>
</feature>
<evidence type="ECO:0008006" key="4">
    <source>
        <dbReference type="Google" id="ProtNLM"/>
    </source>
</evidence>
<sequence>MGGGVDQPDHVGRHRRPPAAPAAPARGGWLLSRAWWADAAERAVRAAAGGALGVLAGKQTQVLPAADWRLAAQAGLAFGVGSLLVSIAAGGTGDKTSAAFLGRPDPPT</sequence>
<protein>
    <recommendedName>
        <fullName evidence="4">Holin</fullName>
    </recommendedName>
</protein>